<protein>
    <recommendedName>
        <fullName evidence="2">Glycosyltransferase 2-like domain-containing protein</fullName>
    </recommendedName>
</protein>
<feature type="domain" description="Glycosyltransferase 2-like" evidence="2">
    <location>
        <begin position="59"/>
        <end position="187"/>
    </location>
</feature>
<evidence type="ECO:0000259" key="2">
    <source>
        <dbReference type="Pfam" id="PF00535"/>
    </source>
</evidence>
<proteinExistence type="predicted"/>
<dbReference type="AlphaFoldDB" id="A0A6P1ZL54"/>
<accession>A0A6P1ZL54</accession>
<dbReference type="InterPro" id="IPR029044">
    <property type="entry name" value="Nucleotide-diphossugar_trans"/>
</dbReference>
<feature type="compositionally biased region" description="Low complexity" evidence="1">
    <location>
        <begin position="15"/>
        <end position="39"/>
    </location>
</feature>
<dbReference type="PANTHER" id="PTHR22916">
    <property type="entry name" value="GLYCOSYLTRANSFERASE"/>
    <property type="match status" value="1"/>
</dbReference>
<name>A0A6P1ZL54_9BACT</name>
<evidence type="ECO:0000256" key="1">
    <source>
        <dbReference type="SAM" id="MobiDB-lite"/>
    </source>
</evidence>
<sequence>MASSRSGSPPIARISSSNPTYPTSSPLTKPSRTTPRSVTSTYSSAWSDSVLDNFEPLVTVLIPVYNGAQYLPIAIQSALEQSYRNIEVVVVNDGSTDDGATAEVAARFGDAIRYFEKPNGGVASALNYGIAQARGEYIAWLSHDDFYLADKVRTQVEYLRLLEEPETVTFTAIVLVDENGAVIRPHIVENRWLQDVVLTVLSTSVNGCATLVPKRIFEKVGTFDENLKTVQDNDLWLRMALAGVPFAYLPEPLVGSRQHSQQTSVLIRDVHAVEKERFYFDAIKKIGPRAGVFHEEIRHIVCGKGLDRIAAYLDARHAARENHVQA</sequence>
<dbReference type="OrthoDB" id="433681at2"/>
<dbReference type="Pfam" id="PF00535">
    <property type="entry name" value="Glycos_transf_2"/>
    <property type="match status" value="1"/>
</dbReference>
<reference evidence="3 4" key="1">
    <citation type="submission" date="2018-06" db="EMBL/GenBank/DDBJ databases">
        <title>Complete genome of Desulfovibrio marinus P48SEP.</title>
        <authorList>
            <person name="Crispim J.S."/>
            <person name="Vidigal P.M.P."/>
            <person name="Silva L.C.F."/>
            <person name="Araujo L.C."/>
            <person name="Laguardia C.N."/>
            <person name="Dias R.S."/>
            <person name="Sousa M.P."/>
            <person name="Paula S.O."/>
            <person name="Silva C."/>
        </authorList>
    </citation>
    <scope>NUCLEOTIDE SEQUENCE [LARGE SCALE GENOMIC DNA]</scope>
    <source>
        <strain evidence="3 4">P48SEP</strain>
    </source>
</reference>
<dbReference type="InterPro" id="IPR001173">
    <property type="entry name" value="Glyco_trans_2-like"/>
</dbReference>
<organism evidence="3 4">
    <name type="scientific">Oceanidesulfovibrio marinus</name>
    <dbReference type="NCBI Taxonomy" id="370038"/>
    <lineage>
        <taxon>Bacteria</taxon>
        <taxon>Pseudomonadati</taxon>
        <taxon>Thermodesulfobacteriota</taxon>
        <taxon>Desulfovibrionia</taxon>
        <taxon>Desulfovibrionales</taxon>
        <taxon>Desulfovibrionaceae</taxon>
        <taxon>Oceanidesulfovibrio</taxon>
    </lineage>
</organism>
<evidence type="ECO:0000313" key="3">
    <source>
        <dbReference type="EMBL" id="TVM34466.1"/>
    </source>
</evidence>
<feature type="region of interest" description="Disordered" evidence="1">
    <location>
        <begin position="1"/>
        <end position="39"/>
    </location>
</feature>
<dbReference type="PANTHER" id="PTHR22916:SF3">
    <property type="entry name" value="UDP-GLCNAC:BETAGAL BETA-1,3-N-ACETYLGLUCOSAMINYLTRANSFERASE-LIKE PROTEIN 1"/>
    <property type="match status" value="1"/>
</dbReference>
<gene>
    <name evidence="3" type="ORF">DQK91_07780</name>
</gene>
<comment type="caution">
    <text evidence="3">The sequence shown here is derived from an EMBL/GenBank/DDBJ whole genome shotgun (WGS) entry which is preliminary data.</text>
</comment>
<evidence type="ECO:0000313" key="4">
    <source>
        <dbReference type="Proteomes" id="UP000434052"/>
    </source>
</evidence>
<dbReference type="EMBL" id="QMIF01000004">
    <property type="protein sequence ID" value="TVM34466.1"/>
    <property type="molecule type" value="Genomic_DNA"/>
</dbReference>
<dbReference type="SUPFAM" id="SSF53448">
    <property type="entry name" value="Nucleotide-diphospho-sugar transferases"/>
    <property type="match status" value="1"/>
</dbReference>
<dbReference type="Gene3D" id="3.90.550.10">
    <property type="entry name" value="Spore Coat Polysaccharide Biosynthesis Protein SpsA, Chain A"/>
    <property type="match status" value="1"/>
</dbReference>
<dbReference type="GO" id="GO:0016758">
    <property type="term" value="F:hexosyltransferase activity"/>
    <property type="evidence" value="ECO:0007669"/>
    <property type="project" value="UniProtKB-ARBA"/>
</dbReference>
<dbReference type="Proteomes" id="UP000434052">
    <property type="component" value="Unassembled WGS sequence"/>
</dbReference>